<dbReference type="AlphaFoldDB" id="A0A974WHE8"/>
<reference evidence="2" key="1">
    <citation type="submission" date="2021-02" db="EMBL/GenBank/DDBJ databases">
        <title>Fulvivirga sp. S481 isolated from sea water.</title>
        <authorList>
            <person name="Bae S.S."/>
            <person name="Baek K."/>
        </authorList>
    </citation>
    <scope>NUCLEOTIDE SEQUENCE</scope>
    <source>
        <strain evidence="2">S481</strain>
    </source>
</reference>
<dbReference type="GO" id="GO:0004181">
    <property type="term" value="F:metallocarboxypeptidase activity"/>
    <property type="evidence" value="ECO:0007669"/>
    <property type="project" value="InterPro"/>
</dbReference>
<keyword evidence="3" id="KW-1185">Reference proteome</keyword>
<feature type="domain" description="Peptidase M14" evidence="1">
    <location>
        <begin position="40"/>
        <end position="175"/>
    </location>
</feature>
<dbReference type="CDD" id="cd06241">
    <property type="entry name" value="M14-like"/>
    <property type="match status" value="1"/>
</dbReference>
<protein>
    <submittedName>
        <fullName evidence="2">M14 family metallopeptidase</fullName>
    </submittedName>
</protein>
<name>A0A974WHE8_9BACT</name>
<evidence type="ECO:0000313" key="2">
    <source>
        <dbReference type="EMBL" id="QSE98160.1"/>
    </source>
</evidence>
<dbReference type="KEGG" id="fuv:JR347_03505"/>
<organism evidence="2 3">
    <name type="scientific">Fulvivirga lutea</name>
    <dbReference type="NCBI Taxonomy" id="2810512"/>
    <lineage>
        <taxon>Bacteria</taxon>
        <taxon>Pseudomonadati</taxon>
        <taxon>Bacteroidota</taxon>
        <taxon>Cytophagia</taxon>
        <taxon>Cytophagales</taxon>
        <taxon>Fulvivirgaceae</taxon>
        <taxon>Fulvivirga</taxon>
    </lineage>
</organism>
<evidence type="ECO:0000259" key="1">
    <source>
        <dbReference type="Pfam" id="PF00246"/>
    </source>
</evidence>
<dbReference type="InterPro" id="IPR000834">
    <property type="entry name" value="Peptidase_M14"/>
</dbReference>
<dbReference type="SUPFAM" id="SSF53187">
    <property type="entry name" value="Zn-dependent exopeptidases"/>
    <property type="match status" value="1"/>
</dbReference>
<proteinExistence type="predicted"/>
<dbReference type="Proteomes" id="UP000662783">
    <property type="component" value="Chromosome"/>
</dbReference>
<dbReference type="GO" id="GO:0006508">
    <property type="term" value="P:proteolysis"/>
    <property type="evidence" value="ECO:0007669"/>
    <property type="project" value="InterPro"/>
</dbReference>
<accession>A0A974WHE8</accession>
<sequence>MNRILAFLFVLISYYGIGQSPATVFESSGGTSTATYDGVINYYKALANQYPEIEIKEMGLTDSGLPLHLVTLDTRKEFDYKKAYADGRAIVLINNGIHPGEPDGIEACQMLLRNYIQDSEKKSLLNDVIIGVIPVYNIGGALDRNSFSRVNQDGPLEYGFRGNARNYDLNRDFIKADTRNTKAFYEIFHYVNPDIFIDTHVSNGADYQYTITHLITQHNKMGGTLGQYLEENLRVKLEQKMKDKGAEITPYVNVFNTTPDNGFPQFLDNPRYSTGYTTLFNTVGLMIETHMLKPFKTRVESSYTFLETVLEMAYVDGKRIRELKEKRQNDIKPGSKLAIDWRLTRGESAKLNFKGYEGETRKSEVTDLDRLYYNHEKPFTKSIPYYNTYVASEEVVIPKAYVIPQGWHDVIELLKLNKAKYRQLKQDSSINVEVYTIEKFTTSKTVYEGHYMNNNVQVSVSEEEVKFRKGDYIFFTDHTSGRYLVETLEPKAIDSFFSWNFFDTILQQKEGFSPYVFEDLALQLIESEPQLKKDFKQKKRDEPDFALNWFAQLDYIYKNSPYYEEAHMRYPVYRLVK</sequence>
<dbReference type="EMBL" id="CP070608">
    <property type="protein sequence ID" value="QSE98160.1"/>
    <property type="molecule type" value="Genomic_DNA"/>
</dbReference>
<dbReference type="Pfam" id="PF00246">
    <property type="entry name" value="Peptidase_M14"/>
    <property type="match status" value="1"/>
</dbReference>
<dbReference type="GO" id="GO:0008270">
    <property type="term" value="F:zinc ion binding"/>
    <property type="evidence" value="ECO:0007669"/>
    <property type="project" value="InterPro"/>
</dbReference>
<dbReference type="Gene3D" id="3.40.630.10">
    <property type="entry name" value="Zn peptidases"/>
    <property type="match status" value="1"/>
</dbReference>
<gene>
    <name evidence="2" type="ORF">JR347_03505</name>
</gene>
<evidence type="ECO:0000313" key="3">
    <source>
        <dbReference type="Proteomes" id="UP000662783"/>
    </source>
</evidence>
<dbReference type="RefSeq" id="WP_205722668.1">
    <property type="nucleotide sequence ID" value="NZ_CP070608.1"/>
</dbReference>